<comment type="function">
    <text evidence="10">Plays a role in peptidoglycan recycling by cleaving the terminal beta-1,4-linked N-acetylglucosamine (GlcNAc) from peptide-linked peptidoglycan fragments, giving rise to free GlcNAc, anhydro-N-acetylmuramic acid and anhydro-N-acetylmuramic acid-linked peptides.</text>
</comment>
<keyword evidence="2 10" id="KW-0963">Cytoplasm</keyword>
<comment type="caution">
    <text evidence="12">The sequence shown here is derived from an EMBL/GenBank/DDBJ whole genome shotgun (WGS) entry which is preliminary data.</text>
</comment>
<dbReference type="PANTHER" id="PTHR30480:SF13">
    <property type="entry name" value="BETA-HEXOSAMINIDASE"/>
    <property type="match status" value="1"/>
</dbReference>
<dbReference type="InterPro" id="IPR050226">
    <property type="entry name" value="NagZ_Beta-hexosaminidase"/>
</dbReference>
<comment type="catalytic activity">
    <reaction evidence="1 10">
        <text>Hydrolysis of terminal non-reducing N-acetyl-D-hexosamine residues in N-acetyl-beta-D-hexosaminides.</text>
        <dbReference type="EC" id="3.2.1.52"/>
    </reaction>
</comment>
<dbReference type="GO" id="GO:0004563">
    <property type="term" value="F:beta-N-acetylhexosaminidase activity"/>
    <property type="evidence" value="ECO:0007669"/>
    <property type="project" value="UniProtKB-EC"/>
</dbReference>
<reference evidence="12 13" key="1">
    <citation type="submission" date="2023-09" db="EMBL/GenBank/DDBJ databases">
        <authorList>
            <person name="Rey-Velasco X."/>
        </authorList>
    </citation>
    <scope>NUCLEOTIDE SEQUENCE [LARGE SCALE GENOMIC DNA]</scope>
    <source>
        <strain evidence="12 13">W345</strain>
    </source>
</reference>
<evidence type="ECO:0000313" key="13">
    <source>
        <dbReference type="Proteomes" id="UP001254608"/>
    </source>
</evidence>
<feature type="active site" description="Proton donor/acceptor" evidence="10">
    <location>
        <position position="182"/>
    </location>
</feature>
<keyword evidence="4 10" id="KW-0378">Hydrolase</keyword>
<evidence type="ECO:0000259" key="11">
    <source>
        <dbReference type="Pfam" id="PF00933"/>
    </source>
</evidence>
<keyword evidence="3 10" id="KW-0132">Cell division</keyword>
<evidence type="ECO:0000256" key="7">
    <source>
        <dbReference type="ARBA" id="ARBA00023295"/>
    </source>
</evidence>
<dbReference type="Proteomes" id="UP001254608">
    <property type="component" value="Unassembled WGS sequence"/>
</dbReference>
<evidence type="ECO:0000256" key="5">
    <source>
        <dbReference type="ARBA" id="ARBA00022960"/>
    </source>
</evidence>
<dbReference type="PANTHER" id="PTHR30480">
    <property type="entry name" value="BETA-HEXOSAMINIDASE-RELATED"/>
    <property type="match status" value="1"/>
</dbReference>
<accession>A0ABU2WIN4</accession>
<dbReference type="InterPro" id="IPR001764">
    <property type="entry name" value="Glyco_hydro_3_N"/>
</dbReference>
<comment type="pathway">
    <text evidence="10">Cell wall biogenesis; peptidoglycan recycling.</text>
</comment>
<feature type="domain" description="Glycoside hydrolase family 3 N-terminal" evidence="11">
    <location>
        <begin position="15"/>
        <end position="299"/>
    </location>
</feature>
<dbReference type="EC" id="3.2.1.52" evidence="10"/>
<feature type="active site" description="Nucleophile" evidence="10">
    <location>
        <position position="253"/>
    </location>
</feature>
<feature type="site" description="Important for catalytic activity" evidence="10">
    <location>
        <position position="180"/>
    </location>
</feature>
<proteinExistence type="inferred from homology"/>
<dbReference type="InterPro" id="IPR022956">
    <property type="entry name" value="Beta_hexosaminidase_bac"/>
</dbReference>
<sequence length="320" mass="34805">MATIGPIMADVGGLALSDEDRDVLRHPLIGGVILFARNYSDAEQLRALCNELLALKRPRLLLAVDHEGGRIQRFRVGFSRVPSMRSLGKLWDESSVRALHAAQAHGATIARELTAFGIDLSFAPVLDLDHGVSTVIGDRAFDEDPRRVISLARAFIAGMAEYGMSATGKHFPGHGAIAADSHLELPVDRRAMEQIESRDLVPFRALINDGIASLMMAHVRYSAVDETPASLSRKWIRNYLRRKLGYQGAVFCDDLSMKGAAVVGDAVARCEMALDAGCDMLPVCNDREAVVQVLDALPVKSRPAASRRLAAVYRREGAHG</sequence>
<evidence type="ECO:0000313" key="12">
    <source>
        <dbReference type="EMBL" id="MDT0497161.1"/>
    </source>
</evidence>
<protein>
    <recommendedName>
        <fullName evidence="10">Beta-hexosaminidase</fullName>
        <ecNumber evidence="10">3.2.1.52</ecNumber>
    </recommendedName>
    <alternativeName>
        <fullName evidence="10">Beta-N-acetylhexosaminidase</fullName>
    </alternativeName>
    <alternativeName>
        <fullName evidence="10">N-acetyl-beta-glucosaminidase</fullName>
    </alternativeName>
</protein>
<dbReference type="Pfam" id="PF00933">
    <property type="entry name" value="Glyco_hydro_3"/>
    <property type="match status" value="1"/>
</dbReference>
<organism evidence="12 13">
    <name type="scientific">Banduia mediterranea</name>
    <dbReference type="NCBI Taxonomy" id="3075609"/>
    <lineage>
        <taxon>Bacteria</taxon>
        <taxon>Pseudomonadati</taxon>
        <taxon>Pseudomonadota</taxon>
        <taxon>Gammaproteobacteria</taxon>
        <taxon>Nevskiales</taxon>
        <taxon>Algiphilaceae</taxon>
        <taxon>Banduia</taxon>
    </lineage>
</organism>
<evidence type="ECO:0000256" key="3">
    <source>
        <dbReference type="ARBA" id="ARBA00022618"/>
    </source>
</evidence>
<keyword evidence="6 10" id="KW-0573">Peptidoglycan synthesis</keyword>
<dbReference type="InterPro" id="IPR036962">
    <property type="entry name" value="Glyco_hydro_3_N_sf"/>
</dbReference>
<evidence type="ECO:0000256" key="9">
    <source>
        <dbReference type="ARBA" id="ARBA00023316"/>
    </source>
</evidence>
<dbReference type="HAMAP" id="MF_00364">
    <property type="entry name" value="NagZ"/>
    <property type="match status" value="1"/>
</dbReference>
<comment type="subcellular location">
    <subcellularLocation>
        <location evidence="10">Cytoplasm</location>
    </subcellularLocation>
</comment>
<feature type="binding site" evidence="10">
    <location>
        <position position="139"/>
    </location>
    <ligand>
        <name>substrate</name>
    </ligand>
</feature>
<keyword evidence="9 10" id="KW-0961">Cell wall biogenesis/degradation</keyword>
<dbReference type="InterPro" id="IPR017853">
    <property type="entry name" value="GH"/>
</dbReference>
<dbReference type="RefSeq" id="WP_311364553.1">
    <property type="nucleotide sequence ID" value="NZ_JAVRIC010000007.1"/>
</dbReference>
<dbReference type="EMBL" id="JAVRIC010000007">
    <property type="protein sequence ID" value="MDT0497161.1"/>
    <property type="molecule type" value="Genomic_DNA"/>
</dbReference>
<keyword evidence="7 10" id="KW-0326">Glycosidase</keyword>
<dbReference type="SUPFAM" id="SSF51445">
    <property type="entry name" value="(Trans)glycosidases"/>
    <property type="match status" value="1"/>
</dbReference>
<evidence type="ECO:0000256" key="6">
    <source>
        <dbReference type="ARBA" id="ARBA00022984"/>
    </source>
</evidence>
<dbReference type="Gene3D" id="3.20.20.300">
    <property type="entry name" value="Glycoside hydrolase, family 3, N-terminal domain"/>
    <property type="match status" value="1"/>
</dbReference>
<dbReference type="NCBIfam" id="NF003740">
    <property type="entry name" value="PRK05337.1"/>
    <property type="match status" value="1"/>
</dbReference>
<evidence type="ECO:0000256" key="8">
    <source>
        <dbReference type="ARBA" id="ARBA00023306"/>
    </source>
</evidence>
<gene>
    <name evidence="10 12" type="primary">nagZ</name>
    <name evidence="12" type="ORF">RM530_07255</name>
</gene>
<evidence type="ECO:0000256" key="2">
    <source>
        <dbReference type="ARBA" id="ARBA00022490"/>
    </source>
</evidence>
<keyword evidence="8 10" id="KW-0131">Cell cycle</keyword>
<keyword evidence="5 10" id="KW-0133">Cell shape</keyword>
<name>A0ABU2WIN4_9GAMM</name>
<keyword evidence="13" id="KW-1185">Reference proteome</keyword>
<evidence type="ECO:0000256" key="10">
    <source>
        <dbReference type="HAMAP-Rule" id="MF_00364"/>
    </source>
</evidence>
<evidence type="ECO:0000256" key="1">
    <source>
        <dbReference type="ARBA" id="ARBA00001231"/>
    </source>
</evidence>
<feature type="binding site" evidence="10">
    <location>
        <position position="73"/>
    </location>
    <ligand>
        <name>substrate</name>
    </ligand>
</feature>
<evidence type="ECO:0000256" key="4">
    <source>
        <dbReference type="ARBA" id="ARBA00022801"/>
    </source>
</evidence>
<comment type="similarity">
    <text evidence="10">Belongs to the glycosyl hydrolase 3 family. NagZ subfamily.</text>
</comment>
<feature type="binding site" evidence="10">
    <location>
        <begin position="169"/>
        <end position="170"/>
    </location>
    <ligand>
        <name>substrate</name>
    </ligand>
</feature>
<feature type="binding site" evidence="10">
    <location>
        <position position="65"/>
    </location>
    <ligand>
        <name>substrate</name>
    </ligand>
</feature>